<evidence type="ECO:0000259" key="1">
    <source>
        <dbReference type="Pfam" id="PF03496"/>
    </source>
</evidence>
<evidence type="ECO:0000313" key="2">
    <source>
        <dbReference type="EMBL" id="MCP2260841.1"/>
    </source>
</evidence>
<gene>
    <name evidence="2" type="ORF">LX15_004561</name>
</gene>
<proteinExistence type="predicted"/>
<feature type="domain" description="ADP ribosyltransferase" evidence="1">
    <location>
        <begin position="24"/>
        <end position="89"/>
    </location>
</feature>
<sequence length="135" mass="14943">MAHRPEDLLTRKIPVRLDDLDDFMKKFEKGSTYTDHGFMSTSLGDIERRGNVTLTIESRSAVDISVFSGFEWEMERLIGPGARFRVADVVWHGPFQPEITLREIEPPGLRHLAEAIRSGAGHRAGGGGLLDVLGG</sequence>
<dbReference type="EMBL" id="JAMTCP010000032">
    <property type="protein sequence ID" value="MCP2260841.1"/>
    <property type="molecule type" value="Genomic_DNA"/>
</dbReference>
<reference evidence="2 3" key="1">
    <citation type="submission" date="2022-06" db="EMBL/GenBank/DDBJ databases">
        <title>Genomic Encyclopedia of Archaeal and Bacterial Type Strains, Phase II (KMG-II): from individual species to whole genera.</title>
        <authorList>
            <person name="Goeker M."/>
        </authorList>
    </citation>
    <scope>NUCLEOTIDE SEQUENCE [LARGE SCALE GENOMIC DNA]</scope>
    <source>
        <strain evidence="2 3">DSM 40477</strain>
    </source>
</reference>
<keyword evidence="3" id="KW-1185">Reference proteome</keyword>
<comment type="caution">
    <text evidence="2">The sequence shown here is derived from an EMBL/GenBank/DDBJ whole genome shotgun (WGS) entry which is preliminary data.</text>
</comment>
<evidence type="ECO:0000313" key="3">
    <source>
        <dbReference type="Proteomes" id="UP001205311"/>
    </source>
</evidence>
<dbReference type="InterPro" id="IPR003540">
    <property type="entry name" value="ADP-ribosyltransferase"/>
</dbReference>
<organism evidence="2 3">
    <name type="scientific">Streptoalloteichus tenebrarius (strain ATCC 17920 / DSM 40477 / JCM 4838 / CBS 697.72 / NBRC 16177 / NCIMB 11028 / NRRL B-12390 / A12253. 1 / ISP 5477)</name>
    <name type="common">Streptomyces tenebrarius</name>
    <dbReference type="NCBI Taxonomy" id="1933"/>
    <lineage>
        <taxon>Bacteria</taxon>
        <taxon>Bacillati</taxon>
        <taxon>Actinomycetota</taxon>
        <taxon>Actinomycetes</taxon>
        <taxon>Pseudonocardiales</taxon>
        <taxon>Pseudonocardiaceae</taxon>
        <taxon>Streptoalloteichus</taxon>
    </lineage>
</organism>
<dbReference type="SUPFAM" id="SSF56399">
    <property type="entry name" value="ADP-ribosylation"/>
    <property type="match status" value="1"/>
</dbReference>
<dbReference type="Proteomes" id="UP001205311">
    <property type="component" value="Unassembled WGS sequence"/>
</dbReference>
<dbReference type="Gene3D" id="3.90.176.10">
    <property type="entry name" value="Toxin ADP-ribosyltransferase, Chain A, domain 1"/>
    <property type="match status" value="1"/>
</dbReference>
<dbReference type="Pfam" id="PF03496">
    <property type="entry name" value="ADPrib_exo_Tox"/>
    <property type="match status" value="1"/>
</dbReference>
<dbReference type="PROSITE" id="PS51996">
    <property type="entry name" value="TR_MART"/>
    <property type="match status" value="1"/>
</dbReference>
<accession>A0ABT1HZ81</accession>
<name>A0ABT1HZ81_STRSD</name>
<protein>
    <submittedName>
        <fullName evidence="2">NAD:arginine ADP-ribosyltransferase</fullName>
    </submittedName>
</protein>